<feature type="region of interest" description="Disordered" evidence="2">
    <location>
        <begin position="1"/>
        <end position="31"/>
    </location>
</feature>
<reference evidence="3" key="1">
    <citation type="submission" date="2023-01" db="EMBL/GenBank/DDBJ databases">
        <authorList>
            <person name="Piombo E."/>
        </authorList>
    </citation>
    <scope>NUCLEOTIDE SEQUENCE</scope>
</reference>
<proteinExistence type="predicted"/>
<dbReference type="Pfam" id="PF11951">
    <property type="entry name" value="Fungal_trans_2"/>
    <property type="match status" value="1"/>
</dbReference>
<gene>
    <name evidence="3" type="ORF">CCHLO57077_00018401</name>
</gene>
<dbReference type="InterPro" id="IPR021858">
    <property type="entry name" value="Fun_TF"/>
</dbReference>
<comment type="caution">
    <text evidence="3">The sequence shown here is derived from an EMBL/GenBank/DDBJ whole genome shotgun (WGS) entry which is preliminary data.</text>
</comment>
<protein>
    <submittedName>
        <fullName evidence="3">Uncharacterized protein</fullName>
    </submittedName>
</protein>
<dbReference type="Proteomes" id="UP001160390">
    <property type="component" value="Unassembled WGS sequence"/>
</dbReference>
<evidence type="ECO:0000313" key="3">
    <source>
        <dbReference type="EMBL" id="CAI6015957.1"/>
    </source>
</evidence>
<name>A0AA35PSP3_9HYPO</name>
<accession>A0AA35PSP3</accession>
<evidence type="ECO:0000256" key="1">
    <source>
        <dbReference type="ARBA" id="ARBA00023242"/>
    </source>
</evidence>
<evidence type="ECO:0000313" key="4">
    <source>
        <dbReference type="Proteomes" id="UP001160390"/>
    </source>
</evidence>
<evidence type="ECO:0000256" key="2">
    <source>
        <dbReference type="SAM" id="MobiDB-lite"/>
    </source>
</evidence>
<keyword evidence="4" id="KW-1185">Reference proteome</keyword>
<sequence length="282" mass="31327">MENIEDISADGYPTAEQPRLNDGQESPHPWTGVSTTISMLFTRTMKLCRNFHFKVKQQSLVSADDLSAALGLIGEAKAMEQRLLQFTVSRPVEETGDQRTPCGHLVNVAEAYRLADLVTRRLPNRVSTGQGNTRTAGDHVIIPLGLHLVEILKQLPTDSGSRMTQPLLCITASTGLRFTSSNTIPDIEEWDMSAYVSRLCRADEDPERLSSLSISDLEIGNARQFLLGRLNALEMVLPSRPVIVAKNLIKSIWNAYDNGRPTGNNVHWIDIMERQSLQSLFG</sequence>
<dbReference type="EMBL" id="CABFNP030000446">
    <property type="protein sequence ID" value="CAI6015957.1"/>
    <property type="molecule type" value="Genomic_DNA"/>
</dbReference>
<keyword evidence="1" id="KW-0539">Nucleus</keyword>
<organism evidence="3 4">
    <name type="scientific">Clonostachys chloroleuca</name>
    <dbReference type="NCBI Taxonomy" id="1926264"/>
    <lineage>
        <taxon>Eukaryota</taxon>
        <taxon>Fungi</taxon>
        <taxon>Dikarya</taxon>
        <taxon>Ascomycota</taxon>
        <taxon>Pezizomycotina</taxon>
        <taxon>Sordariomycetes</taxon>
        <taxon>Hypocreomycetidae</taxon>
        <taxon>Hypocreales</taxon>
        <taxon>Bionectriaceae</taxon>
        <taxon>Clonostachys</taxon>
    </lineage>
</organism>
<dbReference type="AlphaFoldDB" id="A0AA35PSP3"/>